<dbReference type="InterPro" id="IPR050327">
    <property type="entry name" value="Proton-linked_MCT"/>
</dbReference>
<accession>A0AA40BWB8</accession>
<gene>
    <name evidence="5" type="ORF">B0T14DRAFT_522631</name>
</gene>
<dbReference type="Proteomes" id="UP001175000">
    <property type="component" value="Unassembled WGS sequence"/>
</dbReference>
<dbReference type="InterPro" id="IPR011701">
    <property type="entry name" value="MFS"/>
</dbReference>
<feature type="transmembrane region" description="Helical" evidence="3">
    <location>
        <begin position="190"/>
        <end position="210"/>
    </location>
</feature>
<comment type="caution">
    <text evidence="5">The sequence shown here is derived from an EMBL/GenBank/DDBJ whole genome shotgun (WGS) entry which is preliminary data.</text>
</comment>
<keyword evidence="3" id="KW-1133">Transmembrane helix</keyword>
<name>A0AA40BWB8_9PEZI</name>
<dbReference type="InterPro" id="IPR020846">
    <property type="entry name" value="MFS_dom"/>
</dbReference>
<dbReference type="CDD" id="cd17352">
    <property type="entry name" value="MFS_MCT_SLC16"/>
    <property type="match status" value="1"/>
</dbReference>
<keyword evidence="3" id="KW-0472">Membrane</keyword>
<evidence type="ECO:0000256" key="2">
    <source>
        <dbReference type="ARBA" id="ARBA00006727"/>
    </source>
</evidence>
<dbReference type="Pfam" id="PF07690">
    <property type="entry name" value="MFS_1"/>
    <property type="match status" value="1"/>
</dbReference>
<keyword evidence="3" id="KW-0812">Transmembrane</keyword>
<comment type="subcellular location">
    <subcellularLocation>
        <location evidence="1">Membrane</location>
        <topology evidence="1">Multi-pass membrane protein</topology>
    </subcellularLocation>
</comment>
<dbReference type="GO" id="GO:0022857">
    <property type="term" value="F:transmembrane transporter activity"/>
    <property type="evidence" value="ECO:0007669"/>
    <property type="project" value="InterPro"/>
</dbReference>
<dbReference type="AlphaFoldDB" id="A0AA40BWB8"/>
<protein>
    <submittedName>
        <fullName evidence="5">Monocarboxylate transporter</fullName>
    </submittedName>
</protein>
<evidence type="ECO:0000313" key="5">
    <source>
        <dbReference type="EMBL" id="KAK0616146.1"/>
    </source>
</evidence>
<dbReference type="PANTHER" id="PTHR11360:SF319">
    <property type="entry name" value="MAJOR FACILITATOR SUPERFAMILY (MFS) PROFILE DOMAIN-CONTAINING PROTEIN"/>
    <property type="match status" value="1"/>
</dbReference>
<dbReference type="Gene3D" id="1.20.1250.20">
    <property type="entry name" value="MFS general substrate transporter like domains"/>
    <property type="match status" value="2"/>
</dbReference>
<dbReference type="PROSITE" id="PS50850">
    <property type="entry name" value="MFS"/>
    <property type="match status" value="1"/>
</dbReference>
<feature type="transmembrane region" description="Helical" evidence="3">
    <location>
        <begin position="133"/>
        <end position="151"/>
    </location>
</feature>
<feature type="transmembrane region" description="Helical" evidence="3">
    <location>
        <begin position="265"/>
        <end position="287"/>
    </location>
</feature>
<sequence length="452" mass="48002">MCHGFPLKILPFEFPQSTPSLVFPLPRPHSLAQRTTMDTADVEKSRLDDVPHFSEAPDGGLRAWSVALGAAGTTFACLGLTNSYGVFQEYYATRLLPDYSPDAIAWFGSLSVFLQFAFGAISGPLFDRFGAGWLIPPAAIVYIASLMLLSLCTRYWHFMLCQGVLMGLAMSMLQFPAFAAVSQFFDKRRAAALGIVISGSSIGGVVFPIALSKMLNDSDLGFAWSVRIMGFVVTPIMLFSSLAIKARLPPRKTDFFIPDAFKNSTYVLIVLGLALSFLGMMTPLFFLPTYAVSRGIEPAFASYLVAILNGASTFGRVIPGFLADKYGKLNVFAAGSLATGIIVLCMNIATSTAGLVVYSVAFGFSSGTIISGASAALTICADDPRNLGTYLGMGMAIGSVAALIGPPINGVLVERYAGFLQVSIFSGIVCLVGAVVVFVSKAFTAQGLLGRV</sequence>
<evidence type="ECO:0000256" key="1">
    <source>
        <dbReference type="ARBA" id="ARBA00004141"/>
    </source>
</evidence>
<dbReference type="GO" id="GO:0016020">
    <property type="term" value="C:membrane"/>
    <property type="evidence" value="ECO:0007669"/>
    <property type="project" value="UniProtKB-SubCell"/>
</dbReference>
<dbReference type="InterPro" id="IPR036259">
    <property type="entry name" value="MFS_trans_sf"/>
</dbReference>
<evidence type="ECO:0000313" key="6">
    <source>
        <dbReference type="Proteomes" id="UP001175000"/>
    </source>
</evidence>
<comment type="similarity">
    <text evidence="2">Belongs to the major facilitator superfamily. Monocarboxylate porter (TC 2.A.1.13) family.</text>
</comment>
<evidence type="ECO:0000256" key="3">
    <source>
        <dbReference type="SAM" id="Phobius"/>
    </source>
</evidence>
<organism evidence="5 6">
    <name type="scientific">Immersiella caudata</name>
    <dbReference type="NCBI Taxonomy" id="314043"/>
    <lineage>
        <taxon>Eukaryota</taxon>
        <taxon>Fungi</taxon>
        <taxon>Dikarya</taxon>
        <taxon>Ascomycota</taxon>
        <taxon>Pezizomycotina</taxon>
        <taxon>Sordariomycetes</taxon>
        <taxon>Sordariomycetidae</taxon>
        <taxon>Sordariales</taxon>
        <taxon>Lasiosphaeriaceae</taxon>
        <taxon>Immersiella</taxon>
    </lineage>
</organism>
<proteinExistence type="inferred from homology"/>
<feature type="transmembrane region" description="Helical" evidence="3">
    <location>
        <begin position="329"/>
        <end position="349"/>
    </location>
</feature>
<feature type="transmembrane region" description="Helical" evidence="3">
    <location>
        <begin position="355"/>
        <end position="380"/>
    </location>
</feature>
<dbReference type="PANTHER" id="PTHR11360">
    <property type="entry name" value="MONOCARBOXYLATE TRANSPORTER"/>
    <property type="match status" value="1"/>
</dbReference>
<feature type="domain" description="Major facilitator superfamily (MFS) profile" evidence="4">
    <location>
        <begin position="265"/>
        <end position="452"/>
    </location>
</feature>
<feature type="transmembrane region" description="Helical" evidence="3">
    <location>
        <begin position="104"/>
        <end position="126"/>
    </location>
</feature>
<feature type="transmembrane region" description="Helical" evidence="3">
    <location>
        <begin position="387"/>
        <end position="404"/>
    </location>
</feature>
<reference evidence="5" key="1">
    <citation type="submission" date="2023-06" db="EMBL/GenBank/DDBJ databases">
        <title>Genome-scale phylogeny and comparative genomics of the fungal order Sordariales.</title>
        <authorList>
            <consortium name="Lawrence Berkeley National Laboratory"/>
            <person name="Hensen N."/>
            <person name="Bonometti L."/>
            <person name="Westerberg I."/>
            <person name="Brannstrom I.O."/>
            <person name="Guillou S."/>
            <person name="Cros-Aarteil S."/>
            <person name="Calhoun S."/>
            <person name="Haridas S."/>
            <person name="Kuo A."/>
            <person name="Mondo S."/>
            <person name="Pangilinan J."/>
            <person name="Riley R."/>
            <person name="Labutti K."/>
            <person name="Andreopoulos B."/>
            <person name="Lipzen A."/>
            <person name="Chen C."/>
            <person name="Yanf M."/>
            <person name="Daum C."/>
            <person name="Ng V."/>
            <person name="Clum A."/>
            <person name="Steindorff A."/>
            <person name="Ohm R."/>
            <person name="Martin F."/>
            <person name="Silar P."/>
            <person name="Natvig D."/>
            <person name="Lalanne C."/>
            <person name="Gautier V."/>
            <person name="Ament-Velasquez S.L."/>
            <person name="Kruys A."/>
            <person name="Hutchinson M.I."/>
            <person name="Powell A.J."/>
            <person name="Barry K."/>
            <person name="Miller A.N."/>
            <person name="Grigoriev I.V."/>
            <person name="Debuchy R."/>
            <person name="Gladieux P."/>
            <person name="Thoren M.H."/>
            <person name="Johannesson H."/>
        </authorList>
    </citation>
    <scope>NUCLEOTIDE SEQUENCE</scope>
    <source>
        <strain evidence="5">CBS 606.72</strain>
    </source>
</reference>
<dbReference type="EMBL" id="JAULSU010000005">
    <property type="protein sequence ID" value="KAK0616146.1"/>
    <property type="molecule type" value="Genomic_DNA"/>
</dbReference>
<feature type="transmembrane region" description="Helical" evidence="3">
    <location>
        <begin position="63"/>
        <end position="84"/>
    </location>
</feature>
<feature type="transmembrane region" description="Helical" evidence="3">
    <location>
        <begin position="416"/>
        <end position="439"/>
    </location>
</feature>
<feature type="transmembrane region" description="Helical" evidence="3">
    <location>
        <begin position="222"/>
        <end position="244"/>
    </location>
</feature>
<keyword evidence="6" id="KW-1185">Reference proteome</keyword>
<feature type="transmembrane region" description="Helical" evidence="3">
    <location>
        <begin position="299"/>
        <end position="317"/>
    </location>
</feature>
<evidence type="ECO:0000259" key="4">
    <source>
        <dbReference type="PROSITE" id="PS50850"/>
    </source>
</evidence>
<dbReference type="SUPFAM" id="SSF103473">
    <property type="entry name" value="MFS general substrate transporter"/>
    <property type="match status" value="1"/>
</dbReference>
<feature type="transmembrane region" description="Helical" evidence="3">
    <location>
        <begin position="157"/>
        <end position="178"/>
    </location>
</feature>